<evidence type="ECO:0000256" key="2">
    <source>
        <dbReference type="SAM" id="Phobius"/>
    </source>
</evidence>
<dbReference type="RefSeq" id="WP_096801450.1">
    <property type="nucleotide sequence ID" value="NZ_CP023563.1"/>
</dbReference>
<feature type="domain" description="Bacterial sugar transferase" evidence="3">
    <location>
        <begin position="16"/>
        <end position="189"/>
    </location>
</feature>
<dbReference type="KEGG" id="brz:CFK38_01305"/>
<dbReference type="InterPro" id="IPR003362">
    <property type="entry name" value="Bact_transf"/>
</dbReference>
<keyword evidence="5" id="KW-1185">Reference proteome</keyword>
<proteinExistence type="inferred from homology"/>
<gene>
    <name evidence="4" type="ORF">CFK38_01305</name>
</gene>
<feature type="transmembrane region" description="Helical" evidence="2">
    <location>
        <begin position="21"/>
        <end position="42"/>
    </location>
</feature>
<evidence type="ECO:0000259" key="3">
    <source>
        <dbReference type="Pfam" id="PF02397"/>
    </source>
</evidence>
<dbReference type="Pfam" id="PF02397">
    <property type="entry name" value="Bac_transf"/>
    <property type="match status" value="1"/>
</dbReference>
<reference evidence="5" key="1">
    <citation type="submission" date="2017-09" db="EMBL/GenBank/DDBJ databases">
        <title>Brachybacterium sp. VM2412.</title>
        <authorList>
            <person name="Tak E.J."/>
            <person name="Bae J.-W."/>
        </authorList>
    </citation>
    <scope>NUCLEOTIDE SEQUENCE [LARGE SCALE GENOMIC DNA]</scope>
    <source>
        <strain evidence="5">VM2412</strain>
    </source>
</reference>
<sequence length="331" mass="36390">MTLRWPLSTPSYAQVKRIADALAAGGALLVLSPVMLGTALLVRVKLGRNVLFRQDRPGADGQIFEILKFRTMLDADPANGLVTDADRTTPFGDRLRATSLDELPSLFNVLRGEMSLVGPRPLRTRYLDRYSLEQARRHEVRPGLTGLAQISGRNSLSWDDRFDLDLEYVETRSAMVDLMILLGTIPKVFRREGIVEDGQATCSDFFGPRRLGAYEIRPGDEHSDGRHWDVLNRSTGSVLARCEIDHAEGGAADAEITVDPEAEDQELLHHRTVEMLAGIGRELGLGELRLAMPPDGSVHSVCLSSSVALGTVVADDPSTVRTYSMERRGDA</sequence>
<evidence type="ECO:0000313" key="5">
    <source>
        <dbReference type="Proteomes" id="UP000218165"/>
    </source>
</evidence>
<protein>
    <recommendedName>
        <fullName evidence="3">Bacterial sugar transferase domain-containing protein</fullName>
    </recommendedName>
</protein>
<dbReference type="OrthoDB" id="9808602at2"/>
<accession>A0A291GJR9</accession>
<keyword evidence="2" id="KW-0472">Membrane</keyword>
<dbReference type="PANTHER" id="PTHR30576:SF8">
    <property type="entry name" value="UNDECAPRENYL-PHOSPHATE GALACTOSE PHOSPHOTRANSFERASE"/>
    <property type="match status" value="1"/>
</dbReference>
<evidence type="ECO:0000256" key="1">
    <source>
        <dbReference type="ARBA" id="ARBA00006464"/>
    </source>
</evidence>
<comment type="similarity">
    <text evidence="1">Belongs to the bacterial sugar transferase family.</text>
</comment>
<organism evidence="4 5">
    <name type="scientific">Brachybacterium vulturis</name>
    <dbReference type="NCBI Taxonomy" id="2017484"/>
    <lineage>
        <taxon>Bacteria</taxon>
        <taxon>Bacillati</taxon>
        <taxon>Actinomycetota</taxon>
        <taxon>Actinomycetes</taxon>
        <taxon>Micrococcales</taxon>
        <taxon>Dermabacteraceae</taxon>
        <taxon>Brachybacterium</taxon>
    </lineage>
</organism>
<keyword evidence="2" id="KW-1133">Transmembrane helix</keyword>
<evidence type="ECO:0000313" key="4">
    <source>
        <dbReference type="EMBL" id="ATG50310.1"/>
    </source>
</evidence>
<dbReference type="AlphaFoldDB" id="A0A291GJR9"/>
<dbReference type="GO" id="GO:0016780">
    <property type="term" value="F:phosphotransferase activity, for other substituted phosphate groups"/>
    <property type="evidence" value="ECO:0007669"/>
    <property type="project" value="TreeGrafter"/>
</dbReference>
<name>A0A291GJR9_9MICO</name>
<keyword evidence="2" id="KW-0812">Transmembrane</keyword>
<dbReference type="EMBL" id="CP023563">
    <property type="protein sequence ID" value="ATG50310.1"/>
    <property type="molecule type" value="Genomic_DNA"/>
</dbReference>
<dbReference type="PANTHER" id="PTHR30576">
    <property type="entry name" value="COLANIC BIOSYNTHESIS UDP-GLUCOSE LIPID CARRIER TRANSFERASE"/>
    <property type="match status" value="1"/>
</dbReference>
<dbReference type="Proteomes" id="UP000218165">
    <property type="component" value="Chromosome"/>
</dbReference>